<dbReference type="GO" id="GO:0046983">
    <property type="term" value="F:protein dimerization activity"/>
    <property type="evidence" value="ECO:0007669"/>
    <property type="project" value="InterPro"/>
</dbReference>
<keyword evidence="4" id="KW-0862">Zinc</keyword>
<dbReference type="Pfam" id="PF04937">
    <property type="entry name" value="DUF659"/>
    <property type="match status" value="1"/>
</dbReference>
<gene>
    <name evidence="9" type="ORF">Ae201684_007649</name>
</gene>
<accession>A0A6G0X7P4</accession>
<reference evidence="9 10" key="1">
    <citation type="submission" date="2019-07" db="EMBL/GenBank/DDBJ databases">
        <title>Genomics analysis of Aphanomyces spp. identifies a new class of oomycete effector associated with host adaptation.</title>
        <authorList>
            <person name="Gaulin E."/>
        </authorList>
    </citation>
    <scope>NUCLEOTIDE SEQUENCE [LARGE SCALE GENOMIC DNA]</scope>
    <source>
        <strain evidence="9 10">ATCC 201684</strain>
    </source>
</reference>
<keyword evidence="5" id="KW-0539">Nucleus</keyword>
<comment type="caution">
    <text evidence="9">The sequence shown here is derived from an EMBL/GenBank/DDBJ whole genome shotgun (WGS) entry which is preliminary data.</text>
</comment>
<comment type="subcellular location">
    <subcellularLocation>
        <location evidence="1">Nucleus</location>
    </subcellularLocation>
</comment>
<protein>
    <recommendedName>
        <fullName evidence="11">BED-type domain-containing protein</fullName>
    </recommendedName>
</protein>
<dbReference type="InterPro" id="IPR008906">
    <property type="entry name" value="HATC_C_dom"/>
</dbReference>
<evidence type="ECO:0000256" key="6">
    <source>
        <dbReference type="SAM" id="Coils"/>
    </source>
</evidence>
<evidence type="ECO:0008006" key="11">
    <source>
        <dbReference type="Google" id="ProtNLM"/>
    </source>
</evidence>
<feature type="domain" description="HAT C-terminal dimerisation" evidence="8">
    <location>
        <begin position="552"/>
        <end position="616"/>
    </location>
</feature>
<dbReference type="SUPFAM" id="SSF53098">
    <property type="entry name" value="Ribonuclease H-like"/>
    <property type="match status" value="1"/>
</dbReference>
<proteinExistence type="predicted"/>
<name>A0A6G0X7P4_9STRA</name>
<evidence type="ECO:0000256" key="1">
    <source>
        <dbReference type="ARBA" id="ARBA00004123"/>
    </source>
</evidence>
<keyword evidence="6" id="KW-0175">Coiled coil</keyword>
<evidence type="ECO:0000256" key="4">
    <source>
        <dbReference type="ARBA" id="ARBA00022833"/>
    </source>
</evidence>
<dbReference type="InterPro" id="IPR052035">
    <property type="entry name" value="ZnF_BED_domain_contain"/>
</dbReference>
<evidence type="ECO:0000259" key="8">
    <source>
        <dbReference type="Pfam" id="PF05699"/>
    </source>
</evidence>
<dbReference type="GO" id="GO:0008270">
    <property type="term" value="F:zinc ion binding"/>
    <property type="evidence" value="ECO:0007669"/>
    <property type="project" value="UniProtKB-KW"/>
</dbReference>
<evidence type="ECO:0000256" key="2">
    <source>
        <dbReference type="ARBA" id="ARBA00022723"/>
    </source>
</evidence>
<dbReference type="InterPro" id="IPR012337">
    <property type="entry name" value="RNaseH-like_sf"/>
</dbReference>
<keyword evidence="2" id="KW-0479">Metal-binding</keyword>
<evidence type="ECO:0000256" key="3">
    <source>
        <dbReference type="ARBA" id="ARBA00022771"/>
    </source>
</evidence>
<dbReference type="Proteomes" id="UP000481153">
    <property type="component" value="Unassembled WGS sequence"/>
</dbReference>
<organism evidence="9 10">
    <name type="scientific">Aphanomyces euteiches</name>
    <dbReference type="NCBI Taxonomy" id="100861"/>
    <lineage>
        <taxon>Eukaryota</taxon>
        <taxon>Sar</taxon>
        <taxon>Stramenopiles</taxon>
        <taxon>Oomycota</taxon>
        <taxon>Saprolegniomycetes</taxon>
        <taxon>Saprolegniales</taxon>
        <taxon>Verrucalvaceae</taxon>
        <taxon>Aphanomyces</taxon>
    </lineage>
</organism>
<sequence length="663" mass="74983">MSSVKKRGRKQSPVWKLFTDALEPHKAKSNVCMHCKTLVHYHKKSEYVMAHLKDCRQFSMVMNSLEADERPDWYCRKLSASNVAVESKAEVGAALTPAQSANRQLPLKGGSLQPVTKAKFQEEIALHYYTTGTPFQQIEDQHLVEAIQLLRPETNVLPTSQELATTLLDKVHGEMTAMVERRLKGSTACLIVNALSRSKKACVINYMTASSDGTFYLDSVACPEEQEADFLAVDIDSVLTSQSSIKFSGVIMDNTDVNKKARETLQAKHPSMFFQGCSSHGLHLLAKEIFTPIMTKQANDTDVTFLKDQQLEYLRDFIEKCTEVVKFFENHDDLKTRLEELQQSNDSLALVYGTSSRWRTIKNMVKSLLESQEYLLGIVDDEEFSQDEDYKNVHDTITASDFAVNLTKLLAILEPLDLLTTKFQSDKTSISDVMHDFLKLEAEFTKLYTTGTINDVERDYLVGLSKKHFESLYGDAHGISYLLDPVLLGQELNGKQRRSLEDTLLNLPIDDATPTNDNRREELYLQYTEFLIAASKEKEANSFRFKMLAQRKKTPLEWWLTDGTHYPVLQQIAVKLFSLVPSSTTSKQAFAKHGVLPFNVTNSLTPEAIEKLIYIKCNHFASNDAVPALSDNNGSVDFDELEGDEKLDPAITNLKYRRLSTEV</sequence>
<dbReference type="AlphaFoldDB" id="A0A6G0X7P4"/>
<dbReference type="PANTHER" id="PTHR46481:SF10">
    <property type="entry name" value="ZINC FINGER BED DOMAIN-CONTAINING PROTEIN 39"/>
    <property type="match status" value="1"/>
</dbReference>
<dbReference type="PANTHER" id="PTHR46481">
    <property type="entry name" value="ZINC FINGER BED DOMAIN-CONTAINING PROTEIN 4"/>
    <property type="match status" value="1"/>
</dbReference>
<feature type="domain" description="DUF659" evidence="7">
    <location>
        <begin position="158"/>
        <end position="291"/>
    </location>
</feature>
<evidence type="ECO:0000256" key="5">
    <source>
        <dbReference type="ARBA" id="ARBA00023242"/>
    </source>
</evidence>
<dbReference type="InterPro" id="IPR007021">
    <property type="entry name" value="DUF659"/>
</dbReference>
<feature type="coiled-coil region" evidence="6">
    <location>
        <begin position="324"/>
        <end position="351"/>
    </location>
</feature>
<keyword evidence="3" id="KW-0863">Zinc-finger</keyword>
<dbReference type="Pfam" id="PF05699">
    <property type="entry name" value="Dimer_Tnp_hAT"/>
    <property type="match status" value="1"/>
</dbReference>
<dbReference type="VEuPathDB" id="FungiDB:AeMF1_017971"/>
<dbReference type="GO" id="GO:0005634">
    <property type="term" value="C:nucleus"/>
    <property type="evidence" value="ECO:0007669"/>
    <property type="project" value="UniProtKB-SubCell"/>
</dbReference>
<evidence type="ECO:0000313" key="10">
    <source>
        <dbReference type="Proteomes" id="UP000481153"/>
    </source>
</evidence>
<evidence type="ECO:0000259" key="7">
    <source>
        <dbReference type="Pfam" id="PF04937"/>
    </source>
</evidence>
<evidence type="ECO:0000313" key="9">
    <source>
        <dbReference type="EMBL" id="KAF0736062.1"/>
    </source>
</evidence>
<keyword evidence="10" id="KW-1185">Reference proteome</keyword>
<dbReference type="EMBL" id="VJMJ01000090">
    <property type="protein sequence ID" value="KAF0736062.1"/>
    <property type="molecule type" value="Genomic_DNA"/>
</dbReference>